<evidence type="ECO:0000313" key="1">
    <source>
        <dbReference type="EMBL" id="KAA1184494.1"/>
    </source>
</evidence>
<protein>
    <submittedName>
        <fullName evidence="1">Uncharacterized protein</fullName>
    </submittedName>
</protein>
<reference evidence="1 2" key="1">
    <citation type="submission" date="2019-07" db="EMBL/GenBank/DDBJ databases">
        <title>The Draft Genome Sequence of Rhizobium tropici SARCC-755 Associated with Superior Nodulation on Pigeonpea (Cajanus cajan (L.) Millsp.).</title>
        <authorList>
            <person name="Bopape F.L."/>
            <person name="Hassen A.I."/>
            <person name="Swanevelder Z.H."/>
            <person name="Gwata E.T."/>
        </authorList>
    </citation>
    <scope>NUCLEOTIDE SEQUENCE [LARGE SCALE GENOMIC DNA]</scope>
    <source>
        <strain evidence="1 2">SARCC-755</strain>
    </source>
</reference>
<organism evidence="1 2">
    <name type="scientific">Rhizobium tropici</name>
    <dbReference type="NCBI Taxonomy" id="398"/>
    <lineage>
        <taxon>Bacteria</taxon>
        <taxon>Pseudomonadati</taxon>
        <taxon>Pseudomonadota</taxon>
        <taxon>Alphaproteobacteria</taxon>
        <taxon>Hyphomicrobiales</taxon>
        <taxon>Rhizobiaceae</taxon>
        <taxon>Rhizobium/Agrobacterium group</taxon>
        <taxon>Rhizobium</taxon>
    </lineage>
</organism>
<gene>
    <name evidence="1" type="ORF">FP026_03715</name>
</gene>
<dbReference type="AlphaFoldDB" id="A0A5B0WBR1"/>
<dbReference type="OrthoDB" id="8398558at2"/>
<dbReference type="RefSeq" id="WP_149633277.1">
    <property type="nucleotide sequence ID" value="NZ_VNIP01000003.1"/>
</dbReference>
<sequence>MAEGDLVDEAMGLGLYAELLAMLEGTSEYSDVELFETLDHHSRRLRSMAIMHLEFVVKFGYSSSSKKNISVGDKIYSNFPDYFEAWKLAGIPGIAPILLRKMISDFKSSRNKN</sequence>
<comment type="caution">
    <text evidence="1">The sequence shown here is derived from an EMBL/GenBank/DDBJ whole genome shotgun (WGS) entry which is preliminary data.</text>
</comment>
<name>A0A5B0WBR1_RHITR</name>
<dbReference type="EMBL" id="VNIP01000003">
    <property type="protein sequence ID" value="KAA1184494.1"/>
    <property type="molecule type" value="Genomic_DNA"/>
</dbReference>
<dbReference type="Proteomes" id="UP000323608">
    <property type="component" value="Unassembled WGS sequence"/>
</dbReference>
<accession>A0A5B0WBR1</accession>
<evidence type="ECO:0000313" key="2">
    <source>
        <dbReference type="Proteomes" id="UP000323608"/>
    </source>
</evidence>
<proteinExistence type="predicted"/>